<sequence length="50" mass="5144">MSYFPVAESSAVSLQPIQTGKATHNDAGETLSKSAGSILSGHLLMLNGII</sequence>
<evidence type="ECO:0000313" key="2">
    <source>
        <dbReference type="Proteomes" id="UP001461163"/>
    </source>
</evidence>
<reference evidence="1 2" key="1">
    <citation type="submission" date="2024-03" db="EMBL/GenBank/DDBJ databases">
        <title>Community enrichment and isolation of bacterial strains for fucoidan degradation.</title>
        <authorList>
            <person name="Sichert A."/>
        </authorList>
    </citation>
    <scope>NUCLEOTIDE SEQUENCE [LARGE SCALE GENOMIC DNA]</scope>
    <source>
        <strain evidence="1 2">AS12</strain>
    </source>
</reference>
<keyword evidence="2" id="KW-1185">Reference proteome</keyword>
<dbReference type="EMBL" id="JBBMQS010000009">
    <property type="protein sequence ID" value="MEM5498895.1"/>
    <property type="molecule type" value="Genomic_DNA"/>
</dbReference>
<dbReference type="Proteomes" id="UP001461163">
    <property type="component" value="Unassembled WGS sequence"/>
</dbReference>
<proteinExistence type="predicted"/>
<gene>
    <name evidence="1" type="ORF">WNY77_15905</name>
</gene>
<dbReference type="RefSeq" id="WP_342882267.1">
    <property type="nucleotide sequence ID" value="NZ_JBBMQS010000009.1"/>
</dbReference>
<name>A0ABU9SYE0_9ALTE</name>
<organism evidence="1 2">
    <name type="scientific">Paraglaciecola mesophila</name>
    <dbReference type="NCBI Taxonomy" id="197222"/>
    <lineage>
        <taxon>Bacteria</taxon>
        <taxon>Pseudomonadati</taxon>
        <taxon>Pseudomonadota</taxon>
        <taxon>Gammaproteobacteria</taxon>
        <taxon>Alteromonadales</taxon>
        <taxon>Alteromonadaceae</taxon>
        <taxon>Paraglaciecola</taxon>
    </lineage>
</organism>
<comment type="caution">
    <text evidence="1">The sequence shown here is derived from an EMBL/GenBank/DDBJ whole genome shotgun (WGS) entry which is preliminary data.</text>
</comment>
<accession>A0ABU9SYE0</accession>
<protein>
    <submittedName>
        <fullName evidence="1">Uncharacterized protein</fullName>
    </submittedName>
</protein>
<evidence type="ECO:0000313" key="1">
    <source>
        <dbReference type="EMBL" id="MEM5498895.1"/>
    </source>
</evidence>